<dbReference type="RefSeq" id="WP_114958720.1">
    <property type="nucleotide sequence ID" value="NZ_JBHSJF010000002.1"/>
</dbReference>
<organism evidence="1 2">
    <name type="scientific">Flaviflagellibacter deserti</name>
    <dbReference type="NCBI Taxonomy" id="2267266"/>
    <lineage>
        <taxon>Bacteria</taxon>
        <taxon>Pseudomonadati</taxon>
        <taxon>Pseudomonadota</taxon>
        <taxon>Alphaproteobacteria</taxon>
        <taxon>Hyphomicrobiales</taxon>
        <taxon>Flaviflagellibacter</taxon>
    </lineage>
</organism>
<dbReference type="Proteomes" id="UP001595796">
    <property type="component" value="Unassembled WGS sequence"/>
</dbReference>
<dbReference type="Pfam" id="PF07323">
    <property type="entry name" value="DUF1465"/>
    <property type="match status" value="1"/>
</dbReference>
<sequence>MAEPSDRLDDTDGAFVSFGQKLLSSESFRTLFREGMSLVEETAGYLDGEGREESRALARTTALAYATESMRLTTRLMQIASWLLIQRAANEGEMNPEQALAEKQKVKLSTGRSTVPVETFAALPERLRDLVARTERLQERVIMLDNQIKEPAVDNHDNPIGNQLALLRTAFASNG</sequence>
<comment type="caution">
    <text evidence="1">The sequence shown here is derived from an EMBL/GenBank/DDBJ whole genome shotgun (WGS) entry which is preliminary data.</text>
</comment>
<keyword evidence="2" id="KW-1185">Reference proteome</keyword>
<proteinExistence type="predicted"/>
<evidence type="ECO:0000313" key="1">
    <source>
        <dbReference type="EMBL" id="MFC5066995.1"/>
    </source>
</evidence>
<dbReference type="InterPro" id="IPR010848">
    <property type="entry name" value="DUF1465"/>
</dbReference>
<evidence type="ECO:0000313" key="2">
    <source>
        <dbReference type="Proteomes" id="UP001595796"/>
    </source>
</evidence>
<dbReference type="EMBL" id="JBHSJF010000002">
    <property type="protein sequence ID" value="MFC5066995.1"/>
    <property type="molecule type" value="Genomic_DNA"/>
</dbReference>
<dbReference type="Gene3D" id="1.10.8.930">
    <property type="entry name" value="Protein of unknown function DUF1465"/>
    <property type="match status" value="1"/>
</dbReference>
<gene>
    <name evidence="1" type="ORF">ACFPFW_03090</name>
</gene>
<accession>A0ABV9YW33</accession>
<protein>
    <submittedName>
        <fullName evidence="1">DUF1465 family protein</fullName>
    </submittedName>
</protein>
<reference evidence="2" key="1">
    <citation type="journal article" date="2019" name="Int. J. Syst. Evol. Microbiol.">
        <title>The Global Catalogue of Microorganisms (GCM) 10K type strain sequencing project: providing services to taxonomists for standard genome sequencing and annotation.</title>
        <authorList>
            <consortium name="The Broad Institute Genomics Platform"/>
            <consortium name="The Broad Institute Genome Sequencing Center for Infectious Disease"/>
            <person name="Wu L."/>
            <person name="Ma J."/>
        </authorList>
    </citation>
    <scope>NUCLEOTIDE SEQUENCE [LARGE SCALE GENOMIC DNA]</scope>
    <source>
        <strain evidence="2">CGMCC 1.16444</strain>
    </source>
</reference>
<name>A0ABV9YW33_9HYPH</name>
<dbReference type="InterPro" id="IPR038301">
    <property type="entry name" value="AraC-like_sf"/>
</dbReference>